<feature type="transmembrane region" description="Helical" evidence="1">
    <location>
        <begin position="6"/>
        <end position="29"/>
    </location>
</feature>
<dbReference type="SUPFAM" id="SSF52047">
    <property type="entry name" value="RNI-like"/>
    <property type="match status" value="1"/>
</dbReference>
<keyword evidence="1" id="KW-0812">Transmembrane</keyword>
<dbReference type="PANTHER" id="PTHR35889:SF3">
    <property type="entry name" value="F-BOX DOMAIN-CONTAINING PROTEIN"/>
    <property type="match status" value="1"/>
</dbReference>
<evidence type="ECO:0000256" key="1">
    <source>
        <dbReference type="SAM" id="Phobius"/>
    </source>
</evidence>
<dbReference type="GO" id="GO:0020037">
    <property type="term" value="F:heme binding"/>
    <property type="evidence" value="ECO:0007669"/>
    <property type="project" value="InterPro"/>
</dbReference>
<dbReference type="Gene3D" id="3.80.10.10">
    <property type="entry name" value="Ribonuclease Inhibitor"/>
    <property type="match status" value="1"/>
</dbReference>
<evidence type="ECO:0000313" key="4">
    <source>
        <dbReference type="Proteomes" id="UP001156601"/>
    </source>
</evidence>
<organism evidence="3 4">
    <name type="scientific">Agaribacter marinus</name>
    <dbReference type="NCBI Taxonomy" id="1431249"/>
    <lineage>
        <taxon>Bacteria</taxon>
        <taxon>Pseudomonadati</taxon>
        <taxon>Pseudomonadota</taxon>
        <taxon>Gammaproteobacteria</taxon>
        <taxon>Alteromonadales</taxon>
        <taxon>Alteromonadaceae</taxon>
        <taxon>Agaribacter</taxon>
    </lineage>
</organism>
<accession>A0AA37SWK2</accession>
<dbReference type="GO" id="GO:0009055">
    <property type="term" value="F:electron transfer activity"/>
    <property type="evidence" value="ECO:0007669"/>
    <property type="project" value="InterPro"/>
</dbReference>
<dbReference type="SUPFAM" id="SSF46626">
    <property type="entry name" value="Cytochrome c"/>
    <property type="match status" value="1"/>
</dbReference>
<dbReference type="InterPro" id="IPR011429">
    <property type="entry name" value="Cyt_c_Planctomycete-type"/>
</dbReference>
<dbReference type="InterPro" id="IPR032675">
    <property type="entry name" value="LRR_dom_sf"/>
</dbReference>
<evidence type="ECO:0000313" key="3">
    <source>
        <dbReference type="EMBL" id="GLR69465.1"/>
    </source>
</evidence>
<feature type="transmembrane region" description="Helical" evidence="1">
    <location>
        <begin position="41"/>
        <end position="64"/>
    </location>
</feature>
<dbReference type="InterPro" id="IPR036909">
    <property type="entry name" value="Cyt_c-like_dom_sf"/>
</dbReference>
<comment type="caution">
    <text evidence="3">The sequence shown here is derived from an EMBL/GenBank/DDBJ whole genome shotgun (WGS) entry which is preliminary data.</text>
</comment>
<dbReference type="RefSeq" id="WP_284215796.1">
    <property type="nucleotide sequence ID" value="NZ_BSOT01000005.1"/>
</dbReference>
<protein>
    <recommendedName>
        <fullName evidence="2">Cytochrome C Planctomycete-type domain-containing protein</fullName>
    </recommendedName>
</protein>
<feature type="transmembrane region" description="Helical" evidence="1">
    <location>
        <begin position="125"/>
        <end position="146"/>
    </location>
</feature>
<keyword evidence="1" id="KW-0472">Membrane</keyword>
<reference evidence="3" key="1">
    <citation type="journal article" date="2014" name="Int. J. Syst. Evol. Microbiol.">
        <title>Complete genome sequence of Corynebacterium casei LMG S-19264T (=DSM 44701T), isolated from a smear-ripened cheese.</title>
        <authorList>
            <consortium name="US DOE Joint Genome Institute (JGI-PGF)"/>
            <person name="Walter F."/>
            <person name="Albersmeier A."/>
            <person name="Kalinowski J."/>
            <person name="Ruckert C."/>
        </authorList>
    </citation>
    <scope>NUCLEOTIDE SEQUENCE</scope>
    <source>
        <strain evidence="3">NBRC 110023</strain>
    </source>
</reference>
<name>A0AA37SWK2_9ALTE</name>
<reference evidence="3" key="2">
    <citation type="submission" date="2023-01" db="EMBL/GenBank/DDBJ databases">
        <title>Draft genome sequence of Agaribacter marinus strain NBRC 110023.</title>
        <authorList>
            <person name="Sun Q."/>
            <person name="Mori K."/>
        </authorList>
    </citation>
    <scope>NUCLEOTIDE SEQUENCE</scope>
    <source>
        <strain evidence="3">NBRC 110023</strain>
    </source>
</reference>
<dbReference type="EMBL" id="BSOT01000005">
    <property type="protein sequence ID" value="GLR69465.1"/>
    <property type="molecule type" value="Genomic_DNA"/>
</dbReference>
<dbReference type="PANTHER" id="PTHR35889">
    <property type="entry name" value="CYCLOINULO-OLIGOSACCHARIDE FRUCTANOTRANSFERASE-RELATED"/>
    <property type="match status" value="1"/>
</dbReference>
<dbReference type="Pfam" id="PF07635">
    <property type="entry name" value="PSCyt1"/>
    <property type="match status" value="1"/>
</dbReference>
<feature type="domain" description="Cytochrome C Planctomycete-type" evidence="2">
    <location>
        <begin position="200"/>
        <end position="256"/>
    </location>
</feature>
<feature type="transmembrane region" description="Helical" evidence="1">
    <location>
        <begin position="76"/>
        <end position="96"/>
    </location>
</feature>
<proteinExistence type="predicted"/>
<evidence type="ECO:0000259" key="2">
    <source>
        <dbReference type="Pfam" id="PF07635"/>
    </source>
</evidence>
<gene>
    <name evidence="3" type="ORF">GCM10007852_03730</name>
</gene>
<keyword evidence="4" id="KW-1185">Reference proteome</keyword>
<dbReference type="Proteomes" id="UP001156601">
    <property type="component" value="Unassembled WGS sequence"/>
</dbReference>
<keyword evidence="1" id="KW-1133">Transmembrane helix</keyword>
<sequence>MDLFQFVARFHVLVLHLPIGILMLAALLETHMVFGKSKRPYLLNVIWFWGAISATGACVLGWMLSQADGYAADAIFIHRSFGISVAVIGFVCWWLFKRAYAEDDVTQGQSRPHASQPQKNAKPKLLVSVLSGAQLFFLFATGHYGANMTHGETYLVEHAPNLVRAVAGFPPHKAARPPITSLDDVVVYDDLIAPMLEQRCASCHNDSKQKGKLNLANMEAIVKGGTSSNTLVIGDADASELYKRITLNPSHKEFMPAEGKPPLSDDQVAIIKWWINAGAPVNERLPSVAMEKSDKVFAMNVLGLSPEAFPAIPAITLEQANALENAGFVVKQIDRTNGYLDLDLSISRRPITAETRAALSAVSQNIAYVNLSYATLSAQDMALLSTFTGLKRLRLEHASVDANTVFELSTLENLRYLNVFGSSVDDSIFDVVSNMPALEQLYLTGTNVTEDNVNAFKTASQVNIYYVAYTSADAKSSAHGTE</sequence>
<dbReference type="AlphaFoldDB" id="A0AA37SWK2"/>